<evidence type="ECO:0000256" key="1">
    <source>
        <dbReference type="SAM" id="Phobius"/>
    </source>
</evidence>
<keyword evidence="1" id="KW-1133">Transmembrane helix</keyword>
<reference evidence="2 3" key="1">
    <citation type="journal article" date="2019" name="Nat. Ecol. Evol.">
        <title>Megaphylogeny resolves global patterns of mushroom evolution.</title>
        <authorList>
            <person name="Varga T."/>
            <person name="Krizsan K."/>
            <person name="Foldi C."/>
            <person name="Dima B."/>
            <person name="Sanchez-Garcia M."/>
            <person name="Sanchez-Ramirez S."/>
            <person name="Szollosi G.J."/>
            <person name="Szarkandi J.G."/>
            <person name="Papp V."/>
            <person name="Albert L."/>
            <person name="Andreopoulos W."/>
            <person name="Angelini C."/>
            <person name="Antonin V."/>
            <person name="Barry K.W."/>
            <person name="Bougher N.L."/>
            <person name="Buchanan P."/>
            <person name="Buyck B."/>
            <person name="Bense V."/>
            <person name="Catcheside P."/>
            <person name="Chovatia M."/>
            <person name="Cooper J."/>
            <person name="Damon W."/>
            <person name="Desjardin D."/>
            <person name="Finy P."/>
            <person name="Geml J."/>
            <person name="Haridas S."/>
            <person name="Hughes K."/>
            <person name="Justo A."/>
            <person name="Karasinski D."/>
            <person name="Kautmanova I."/>
            <person name="Kiss B."/>
            <person name="Kocsube S."/>
            <person name="Kotiranta H."/>
            <person name="LaButti K.M."/>
            <person name="Lechner B.E."/>
            <person name="Liimatainen K."/>
            <person name="Lipzen A."/>
            <person name="Lukacs Z."/>
            <person name="Mihaltcheva S."/>
            <person name="Morgado L.N."/>
            <person name="Niskanen T."/>
            <person name="Noordeloos M.E."/>
            <person name="Ohm R.A."/>
            <person name="Ortiz-Santana B."/>
            <person name="Ovrebo C."/>
            <person name="Racz N."/>
            <person name="Riley R."/>
            <person name="Savchenko A."/>
            <person name="Shiryaev A."/>
            <person name="Soop K."/>
            <person name="Spirin V."/>
            <person name="Szebenyi C."/>
            <person name="Tomsovsky M."/>
            <person name="Tulloss R.E."/>
            <person name="Uehling J."/>
            <person name="Grigoriev I.V."/>
            <person name="Vagvolgyi C."/>
            <person name="Papp T."/>
            <person name="Martin F.M."/>
            <person name="Miettinen O."/>
            <person name="Hibbett D.S."/>
            <person name="Nagy L.G."/>
        </authorList>
    </citation>
    <scope>NUCLEOTIDE SEQUENCE [LARGE SCALE GENOMIC DNA]</scope>
    <source>
        <strain evidence="2 3">CBS 121175</strain>
    </source>
</reference>
<feature type="transmembrane region" description="Helical" evidence="1">
    <location>
        <begin position="28"/>
        <end position="47"/>
    </location>
</feature>
<gene>
    <name evidence="2" type="ORF">FA15DRAFT_591346</name>
</gene>
<dbReference type="OrthoDB" id="2524788at2759"/>
<organism evidence="2 3">
    <name type="scientific">Coprinopsis marcescibilis</name>
    <name type="common">Agaric fungus</name>
    <name type="synonym">Psathyrella marcescibilis</name>
    <dbReference type="NCBI Taxonomy" id="230819"/>
    <lineage>
        <taxon>Eukaryota</taxon>
        <taxon>Fungi</taxon>
        <taxon>Dikarya</taxon>
        <taxon>Basidiomycota</taxon>
        <taxon>Agaricomycotina</taxon>
        <taxon>Agaricomycetes</taxon>
        <taxon>Agaricomycetidae</taxon>
        <taxon>Agaricales</taxon>
        <taxon>Agaricineae</taxon>
        <taxon>Psathyrellaceae</taxon>
        <taxon>Coprinopsis</taxon>
    </lineage>
</organism>
<sequence length="172" mass="18462">MANIPDVTEQALAHAADTEFLVRKSMNTGYQVATLLAPPVYTAFIIARRGRSSWSLNRTLRATWVGGFAGSAAFGGATYVRYANSSIEHTRAQRISSAYDTNRIRREDHSTIGAVLTAVLFPAILWNRASAVNLILGGAGIGSSAGVLTHYLRNISGDTPEPVLPPVNPENH</sequence>
<dbReference type="EMBL" id="ML210191">
    <property type="protein sequence ID" value="TFK25067.1"/>
    <property type="molecule type" value="Genomic_DNA"/>
</dbReference>
<feature type="transmembrane region" description="Helical" evidence="1">
    <location>
        <begin position="59"/>
        <end position="80"/>
    </location>
</feature>
<dbReference type="AlphaFoldDB" id="A0A5C3KXP1"/>
<dbReference type="Proteomes" id="UP000307440">
    <property type="component" value="Unassembled WGS sequence"/>
</dbReference>
<keyword evidence="1" id="KW-0812">Transmembrane</keyword>
<name>A0A5C3KXP1_COPMA</name>
<evidence type="ECO:0000313" key="2">
    <source>
        <dbReference type="EMBL" id="TFK25067.1"/>
    </source>
</evidence>
<feature type="transmembrane region" description="Helical" evidence="1">
    <location>
        <begin position="134"/>
        <end position="152"/>
    </location>
</feature>
<proteinExistence type="predicted"/>
<feature type="transmembrane region" description="Helical" evidence="1">
    <location>
        <begin position="109"/>
        <end position="127"/>
    </location>
</feature>
<evidence type="ECO:0000313" key="3">
    <source>
        <dbReference type="Proteomes" id="UP000307440"/>
    </source>
</evidence>
<protein>
    <submittedName>
        <fullName evidence="2">Uncharacterized protein</fullName>
    </submittedName>
</protein>
<keyword evidence="1" id="KW-0472">Membrane</keyword>
<keyword evidence="3" id="KW-1185">Reference proteome</keyword>
<accession>A0A5C3KXP1</accession>